<evidence type="ECO:0000256" key="1">
    <source>
        <dbReference type="SAM" id="MobiDB-lite"/>
    </source>
</evidence>
<dbReference type="AlphaFoldDB" id="A0A8H8DK20"/>
<evidence type="ECO:0000313" key="2">
    <source>
        <dbReference type="EMBL" id="KAG5461196.1"/>
    </source>
</evidence>
<protein>
    <submittedName>
        <fullName evidence="2">Uncharacterized protein</fullName>
    </submittedName>
</protein>
<name>A0A8H8DK20_9FUNG</name>
<feature type="non-terminal residue" evidence="2">
    <location>
        <position position="1"/>
    </location>
</feature>
<gene>
    <name evidence="2" type="ORF">BJ554DRAFT_6645</name>
</gene>
<dbReference type="OrthoDB" id="2309723at2759"/>
<sequence>DTDGPELAPQQRAPRLSPPRPGQSRRRVQATGIVLQGYHRRKVAPFPARSTKAAHVAGGPDPPRPSPPLRRSGERLNIILRAGSSHPGGPRSQKPGEDHRRRSDFDGDLFVSQVDPVMGEQGWSFSDPEKFEGCNPDPLYGAQYLRDIYYKADPDYRGKTVISGSPEPYHLPRVAPPTATIATFRSCYRQGALRFPACLTS</sequence>
<keyword evidence="3" id="KW-1185">Reference proteome</keyword>
<organism evidence="2 3">
    <name type="scientific">Olpidium bornovanus</name>
    <dbReference type="NCBI Taxonomy" id="278681"/>
    <lineage>
        <taxon>Eukaryota</taxon>
        <taxon>Fungi</taxon>
        <taxon>Fungi incertae sedis</taxon>
        <taxon>Olpidiomycota</taxon>
        <taxon>Olpidiomycotina</taxon>
        <taxon>Olpidiomycetes</taxon>
        <taxon>Olpidiales</taxon>
        <taxon>Olpidiaceae</taxon>
        <taxon>Olpidium</taxon>
    </lineage>
</organism>
<dbReference type="Proteomes" id="UP000673691">
    <property type="component" value="Unassembled WGS sequence"/>
</dbReference>
<comment type="caution">
    <text evidence="2">The sequence shown here is derived from an EMBL/GenBank/DDBJ whole genome shotgun (WGS) entry which is preliminary data.</text>
</comment>
<proteinExistence type="predicted"/>
<dbReference type="Gene3D" id="3.40.30.10">
    <property type="entry name" value="Glutaredoxin"/>
    <property type="match status" value="1"/>
</dbReference>
<accession>A0A8H8DK20</accession>
<evidence type="ECO:0000313" key="3">
    <source>
        <dbReference type="Proteomes" id="UP000673691"/>
    </source>
</evidence>
<feature type="region of interest" description="Disordered" evidence="1">
    <location>
        <begin position="1"/>
        <end position="104"/>
    </location>
</feature>
<feature type="compositionally biased region" description="Basic and acidic residues" evidence="1">
    <location>
        <begin position="94"/>
        <end position="104"/>
    </location>
</feature>
<reference evidence="2 3" key="1">
    <citation type="journal article" name="Sci. Rep.">
        <title>Genome-scale phylogenetic analyses confirm Olpidium as the closest living zoosporic fungus to the non-flagellated, terrestrial fungi.</title>
        <authorList>
            <person name="Chang Y."/>
            <person name="Rochon D."/>
            <person name="Sekimoto S."/>
            <person name="Wang Y."/>
            <person name="Chovatia M."/>
            <person name="Sandor L."/>
            <person name="Salamov A."/>
            <person name="Grigoriev I.V."/>
            <person name="Stajich J.E."/>
            <person name="Spatafora J.W."/>
        </authorList>
    </citation>
    <scope>NUCLEOTIDE SEQUENCE [LARGE SCALE GENOMIC DNA]</scope>
    <source>
        <strain evidence="2">S191</strain>
    </source>
</reference>
<dbReference type="EMBL" id="JAEFCI010004038">
    <property type="protein sequence ID" value="KAG5461196.1"/>
    <property type="molecule type" value="Genomic_DNA"/>
</dbReference>